<evidence type="ECO:0000313" key="3">
    <source>
        <dbReference type="EMBL" id="GMM54023.1"/>
    </source>
</evidence>
<sequence length="726" mass="79739">MPDAYDFPASPPAASIDLHPPALPPTDVPTLPPSSTAAVIPAPPLPPSQLVPIPSGPLSDVSHTYHSPGTLPVMRITKRRNVAHPMTNESIPVATQVSTRGSHDFNSLSVTNPITQQPMTATIEDLYMMKLKADAGHDPTVPLGKMPLPSGASSMVLSSAAVMNTTMDDTVHQILTPLFGDHSPSTFLGDSEHVALSAIWRASSFIAKQQLLPSSLQDVYDSDDRKDWLTACNEELAAFRSHDTYDLVPLPSDRKALGSRWVFTVKDSGRKKARLVAQGFRQKEGIDYTETFAPVICYESCRIFLALTVACSLRVYQFDVDTAFLNSKIDTDVYVRQPPGYINSKHPDWVWKLKGGMYGLKQAPLLWNEHINARLLSFGFIRHPGESGLYFHHAPDGLVLLGLYVDDILVAAPSPRTLHYVRAKLFAAYSIKDIGPVSKFLGLNIRQLDSGEIHLSLHDYITSAAVATGIPLHQSPPTPLSPSTDYQSTESPLLENVTEYQSIVGQLIFVANTGRPDIAFTVSLLARFLKNPRAVHLSGARRTLGYLYATRYQGLAYRKDAADSSSITMFSDASHGSAVDMPHSTGGYLTLMTGAPVTWSSKKIKSAVNLSSTEAEYIALSEASKEAIWLKNLLEYMKISVPKTPLWVDNAPAIDLAKTLKFATSVKQVDLRYHMVRDTVKKGIVELRFVPTKEQAADILTKILPRPTFSYLCEKLLTMLSWTNDS</sequence>
<dbReference type="PANTHER" id="PTHR11439:SF440">
    <property type="entry name" value="INTEGRASE CATALYTIC DOMAIN-CONTAINING PROTEIN"/>
    <property type="match status" value="1"/>
</dbReference>
<gene>
    <name evidence="3" type="ORF">DAKH74_006390</name>
</gene>
<dbReference type="SUPFAM" id="SSF56672">
    <property type="entry name" value="DNA/RNA polymerases"/>
    <property type="match status" value="1"/>
</dbReference>
<dbReference type="InterPro" id="IPR013103">
    <property type="entry name" value="RVT_2"/>
</dbReference>
<evidence type="ECO:0000259" key="2">
    <source>
        <dbReference type="Pfam" id="PF07727"/>
    </source>
</evidence>
<feature type="region of interest" description="Disordered" evidence="1">
    <location>
        <begin position="1"/>
        <end position="36"/>
    </location>
</feature>
<dbReference type="Pfam" id="PF07727">
    <property type="entry name" value="RVT_2"/>
    <property type="match status" value="1"/>
</dbReference>
<dbReference type="PANTHER" id="PTHR11439">
    <property type="entry name" value="GAG-POL-RELATED RETROTRANSPOSON"/>
    <property type="match status" value="1"/>
</dbReference>
<feature type="domain" description="Reverse transcriptase Ty1/copia-type" evidence="2">
    <location>
        <begin position="243"/>
        <end position="463"/>
    </location>
</feature>
<keyword evidence="4" id="KW-1185">Reference proteome</keyword>
<evidence type="ECO:0000313" key="4">
    <source>
        <dbReference type="Proteomes" id="UP001377567"/>
    </source>
</evidence>
<dbReference type="InterPro" id="IPR043502">
    <property type="entry name" value="DNA/RNA_pol_sf"/>
</dbReference>
<reference evidence="3 4" key="1">
    <citation type="journal article" date="2023" name="Elife">
        <title>Identification of key yeast species and microbe-microbe interactions impacting larval growth of Drosophila in the wild.</title>
        <authorList>
            <person name="Mure A."/>
            <person name="Sugiura Y."/>
            <person name="Maeda R."/>
            <person name="Honda K."/>
            <person name="Sakurai N."/>
            <person name="Takahashi Y."/>
            <person name="Watada M."/>
            <person name="Katoh T."/>
            <person name="Gotoh A."/>
            <person name="Gotoh Y."/>
            <person name="Taniguchi I."/>
            <person name="Nakamura K."/>
            <person name="Hayashi T."/>
            <person name="Katayama T."/>
            <person name="Uemura T."/>
            <person name="Hattori Y."/>
        </authorList>
    </citation>
    <scope>NUCLEOTIDE SEQUENCE [LARGE SCALE GENOMIC DNA]</scope>
    <source>
        <strain evidence="3 4">KH-74</strain>
    </source>
</reference>
<dbReference type="CDD" id="cd09272">
    <property type="entry name" value="RNase_HI_RT_Ty1"/>
    <property type="match status" value="1"/>
</dbReference>
<dbReference type="AlphaFoldDB" id="A0AAV5RRZ7"/>
<evidence type="ECO:0000256" key="1">
    <source>
        <dbReference type="SAM" id="MobiDB-lite"/>
    </source>
</evidence>
<comment type="caution">
    <text evidence="3">The sequence shown here is derived from an EMBL/GenBank/DDBJ whole genome shotgun (WGS) entry which is preliminary data.</text>
</comment>
<dbReference type="EMBL" id="BTGD01000001">
    <property type="protein sequence ID" value="GMM54023.1"/>
    <property type="molecule type" value="Genomic_DNA"/>
</dbReference>
<feature type="compositionally biased region" description="Pro residues" evidence="1">
    <location>
        <begin position="21"/>
        <end position="32"/>
    </location>
</feature>
<accession>A0AAV5RRZ7</accession>
<organism evidence="3 4">
    <name type="scientific">Maudiozyma humilis</name>
    <name type="common">Sour dough yeast</name>
    <name type="synonym">Kazachstania humilis</name>
    <dbReference type="NCBI Taxonomy" id="51915"/>
    <lineage>
        <taxon>Eukaryota</taxon>
        <taxon>Fungi</taxon>
        <taxon>Dikarya</taxon>
        <taxon>Ascomycota</taxon>
        <taxon>Saccharomycotina</taxon>
        <taxon>Saccharomycetes</taxon>
        <taxon>Saccharomycetales</taxon>
        <taxon>Saccharomycetaceae</taxon>
        <taxon>Maudiozyma</taxon>
    </lineage>
</organism>
<name>A0AAV5RRZ7_MAUHU</name>
<dbReference type="Proteomes" id="UP001377567">
    <property type="component" value="Unassembled WGS sequence"/>
</dbReference>
<proteinExistence type="predicted"/>
<protein>
    <recommendedName>
        <fullName evidence="2">Reverse transcriptase Ty1/copia-type domain-containing protein</fullName>
    </recommendedName>
</protein>